<evidence type="ECO:0000313" key="1">
    <source>
        <dbReference type="EMBL" id="KAF6173964.1"/>
    </source>
</evidence>
<sequence>KGLSTTKDAGSGRGLSTIKAGGHLWHNSFPDPELEYRGYPETNGNGLDPRSIHLSNEPVLTNVPPSNEPMLTNVPFSIEPETIIRQTEPSAEFWFELQPEQVKDLLDFQFKSAAYTENPYDFSKEFNIGDLYRVRIEIMNHIRAYVVVNKFNLKHILSNEYKIVTRRPPKVGHTFWRCLGLIFTVMTLDSPLSRTGAPELLKLYPSIKASIESTRITFWMAAEALTSINFDKHMNVIRNTDPVGLQYILGIPKETWYNLYIPICRYGVAYTNHVESWKNIILKVRDLPIHVFIEELRRICSEMSYTYREEAEKSQARLTPWVTDYCIPYEYGIHALGLANVDLTTRVSEYYTNNTYKAVYEPIWIPIRGIEQWKILKTDPRVHAPIPIVRASHPCMKRKRREKCLVLLPN</sequence>
<keyword evidence="2" id="KW-1185">Reference proteome</keyword>
<evidence type="ECO:0000313" key="2">
    <source>
        <dbReference type="Proteomes" id="UP000541444"/>
    </source>
</evidence>
<reference evidence="1 2" key="1">
    <citation type="journal article" date="2020" name="IScience">
        <title>Genome Sequencing of the Endangered Kingdonia uniflora (Circaeasteraceae, Ranunculales) Reveals Potential Mechanisms of Evolutionary Specialization.</title>
        <authorList>
            <person name="Sun Y."/>
            <person name="Deng T."/>
            <person name="Zhang A."/>
            <person name="Moore M.J."/>
            <person name="Landis J.B."/>
            <person name="Lin N."/>
            <person name="Zhang H."/>
            <person name="Zhang X."/>
            <person name="Huang J."/>
            <person name="Zhang X."/>
            <person name="Sun H."/>
            <person name="Wang H."/>
        </authorList>
    </citation>
    <scope>NUCLEOTIDE SEQUENCE [LARGE SCALE GENOMIC DNA]</scope>
    <source>
        <strain evidence="1">TB1705</strain>
        <tissue evidence="1">Leaf</tissue>
    </source>
</reference>
<gene>
    <name evidence="1" type="ORF">GIB67_039915</name>
</gene>
<protein>
    <submittedName>
        <fullName evidence="1">Uncharacterized protein</fullName>
    </submittedName>
</protein>
<feature type="non-terminal residue" evidence="1">
    <location>
        <position position="1"/>
    </location>
</feature>
<name>A0A7J7P498_9MAGN</name>
<dbReference type="AlphaFoldDB" id="A0A7J7P498"/>
<dbReference type="EMBL" id="JACGCM010000309">
    <property type="protein sequence ID" value="KAF6173964.1"/>
    <property type="molecule type" value="Genomic_DNA"/>
</dbReference>
<organism evidence="1 2">
    <name type="scientific">Kingdonia uniflora</name>
    <dbReference type="NCBI Taxonomy" id="39325"/>
    <lineage>
        <taxon>Eukaryota</taxon>
        <taxon>Viridiplantae</taxon>
        <taxon>Streptophyta</taxon>
        <taxon>Embryophyta</taxon>
        <taxon>Tracheophyta</taxon>
        <taxon>Spermatophyta</taxon>
        <taxon>Magnoliopsida</taxon>
        <taxon>Ranunculales</taxon>
        <taxon>Circaeasteraceae</taxon>
        <taxon>Kingdonia</taxon>
    </lineage>
</organism>
<comment type="caution">
    <text evidence="1">The sequence shown here is derived from an EMBL/GenBank/DDBJ whole genome shotgun (WGS) entry which is preliminary data.</text>
</comment>
<accession>A0A7J7P498</accession>
<dbReference type="Proteomes" id="UP000541444">
    <property type="component" value="Unassembled WGS sequence"/>
</dbReference>
<proteinExistence type="predicted"/>